<dbReference type="Proteomes" id="UP000663832">
    <property type="component" value="Unassembled WGS sequence"/>
</dbReference>
<dbReference type="EMBL" id="CAJNOM010008176">
    <property type="protein sequence ID" value="CAF1678876.1"/>
    <property type="molecule type" value="Genomic_DNA"/>
</dbReference>
<comment type="caution">
    <text evidence="3">The sequence shown here is derived from an EMBL/GenBank/DDBJ whole genome shotgun (WGS) entry which is preliminary data.</text>
</comment>
<evidence type="ECO:0000313" key="2">
    <source>
        <dbReference type="EMBL" id="CAF1591426.1"/>
    </source>
</evidence>
<dbReference type="EMBL" id="CAJNOI010007732">
    <property type="protein sequence ID" value="CAF1591426.1"/>
    <property type="molecule type" value="Genomic_DNA"/>
</dbReference>
<evidence type="ECO:0000313" key="3">
    <source>
        <dbReference type="EMBL" id="CAF1678876.1"/>
    </source>
</evidence>
<name>A0A816GVQ9_9BILA</name>
<accession>A0A816GVQ9</accession>
<evidence type="ECO:0000313" key="4">
    <source>
        <dbReference type="Proteomes" id="UP000663832"/>
    </source>
</evidence>
<sequence length="168" mass="19756">MNWGDHYTTHKFQGLYLIQTEIFLQTELNELRIKQNLEHASHDVIDDDNVFDDENTAAEDDNEENFQIPSTENKNNFVLVNTRVDYQYRSDILSKICLYDFVSTFYKRKMNATDAKYLSKSSTTEDQQGIRKGRPPNQRFSFQEQHPQATTYLLTEYSEAHIPILYGP</sequence>
<gene>
    <name evidence="2" type="ORF">BJG266_LOCUS49673</name>
    <name evidence="3" type="ORF">QVE165_LOCUS66762</name>
</gene>
<organism evidence="3 4">
    <name type="scientific">Adineta steineri</name>
    <dbReference type="NCBI Taxonomy" id="433720"/>
    <lineage>
        <taxon>Eukaryota</taxon>
        <taxon>Metazoa</taxon>
        <taxon>Spiralia</taxon>
        <taxon>Gnathifera</taxon>
        <taxon>Rotifera</taxon>
        <taxon>Eurotatoria</taxon>
        <taxon>Bdelloidea</taxon>
        <taxon>Adinetida</taxon>
        <taxon>Adinetidae</taxon>
        <taxon>Adineta</taxon>
    </lineage>
</organism>
<dbReference type="Proteomes" id="UP000663877">
    <property type="component" value="Unassembled WGS sequence"/>
</dbReference>
<feature type="non-terminal residue" evidence="3">
    <location>
        <position position="1"/>
    </location>
</feature>
<protein>
    <submittedName>
        <fullName evidence="3">Uncharacterized protein</fullName>
    </submittedName>
</protein>
<keyword evidence="4" id="KW-1185">Reference proteome</keyword>
<feature type="region of interest" description="Disordered" evidence="1">
    <location>
        <begin position="118"/>
        <end position="140"/>
    </location>
</feature>
<proteinExistence type="predicted"/>
<dbReference type="AlphaFoldDB" id="A0A816GVQ9"/>
<dbReference type="OrthoDB" id="10038448at2759"/>
<reference evidence="3" key="1">
    <citation type="submission" date="2021-02" db="EMBL/GenBank/DDBJ databases">
        <authorList>
            <person name="Nowell W R."/>
        </authorList>
    </citation>
    <scope>NUCLEOTIDE SEQUENCE</scope>
</reference>
<evidence type="ECO:0000256" key="1">
    <source>
        <dbReference type="SAM" id="MobiDB-lite"/>
    </source>
</evidence>